<feature type="compositionally biased region" description="Low complexity" evidence="1">
    <location>
        <begin position="327"/>
        <end position="343"/>
    </location>
</feature>
<reference evidence="3" key="2">
    <citation type="submission" date="2025-08" db="UniProtKB">
        <authorList>
            <consortium name="Ensembl"/>
        </authorList>
    </citation>
    <scope>IDENTIFICATION</scope>
    <source>
        <strain evidence="3">Guanapo</strain>
    </source>
</reference>
<dbReference type="InterPro" id="IPR056557">
    <property type="entry name" value="NELF-A_N"/>
</dbReference>
<dbReference type="GeneTree" id="ENSGT00390000005342"/>
<sequence>MASMKDSDTGLWLHNKLGSTDELWTPPSIASLLTVSVIDNIRLCFSSLSPPVKLKLLLGMLHLPRRTVDEMKEALSEIIQLATVDSEPWVLMVADILKSFPETGSLNLDLEEQNPNVQDILGELREKVGECEASAMLPLECQYLNKNALTTLVGPLTPPVKHFQLKRKPKSATLRAELLQKSTETAQQLKKTAGVPFHAKGRGLVKKIDTTTPLKGIPKAPFRSPTAPSLFSPPSNRTPIAPPRTPLRKERGVKLLDISELDMVGAGREAKRRRKTLEPEAGEKAAKEESVVENTTPDYAAGLVSAQKLGALNENPLPSTSYLPATPSMVPSSSYIPSSEAQPAAAGAGSTLPNQYKQRTPMYNAGSTANPATPTSPSTPTSTPANNGPPAAATASQPETPTQPPTTPQTPTPTPAPTPAQPQPKKNLSLTRDQMYAAQEMFKTANKVTRPEKALILGFMAGSRALVLPNPCPDEHTEVLPKADGTGSTTMLVDTVFEMNYSTGQWTRLKKYKPITNTS</sequence>
<dbReference type="InterPro" id="IPR052828">
    <property type="entry name" value="NELF-A_domain"/>
</dbReference>
<dbReference type="Proteomes" id="UP000242638">
    <property type="component" value="Unassembled WGS sequence"/>
</dbReference>
<dbReference type="PROSITE" id="PS51838">
    <property type="entry name" value="HDAG"/>
    <property type="match status" value="1"/>
</dbReference>
<dbReference type="Ensembl" id="ENSPRET00000005894.1">
    <property type="protein sequence ID" value="ENSPREP00000005815.1"/>
    <property type="gene ID" value="ENSPREG00000004012.1"/>
</dbReference>
<dbReference type="InterPro" id="IPR037517">
    <property type="entry name" value="HDAG_dom"/>
</dbReference>
<keyword evidence="4" id="KW-1185">Reference proteome</keyword>
<organism evidence="3 4">
    <name type="scientific">Poecilia reticulata</name>
    <name type="common">Guppy</name>
    <name type="synonym">Acanthophacelus reticulatus</name>
    <dbReference type="NCBI Taxonomy" id="8081"/>
    <lineage>
        <taxon>Eukaryota</taxon>
        <taxon>Metazoa</taxon>
        <taxon>Chordata</taxon>
        <taxon>Craniata</taxon>
        <taxon>Vertebrata</taxon>
        <taxon>Euteleostomi</taxon>
        <taxon>Actinopterygii</taxon>
        <taxon>Neopterygii</taxon>
        <taxon>Teleostei</taxon>
        <taxon>Neoteleostei</taxon>
        <taxon>Acanthomorphata</taxon>
        <taxon>Ovalentaria</taxon>
        <taxon>Atherinomorphae</taxon>
        <taxon>Cyprinodontiformes</taxon>
        <taxon>Poeciliidae</taxon>
        <taxon>Poeciliinae</taxon>
        <taxon>Poecilia</taxon>
    </lineage>
</organism>
<feature type="compositionally biased region" description="Polar residues" evidence="1">
    <location>
        <begin position="226"/>
        <end position="238"/>
    </location>
</feature>
<dbReference type="Bgee" id="ENSPREG00000004012">
    <property type="expression patterns" value="Expressed in head and 1 other cell type or tissue"/>
</dbReference>
<feature type="region of interest" description="Disordered" evidence="1">
    <location>
        <begin position="323"/>
        <end position="426"/>
    </location>
</feature>
<name>A0A3P9N8F3_POERE</name>
<reference evidence="4" key="1">
    <citation type="submission" date="2013-11" db="EMBL/GenBank/DDBJ databases">
        <title>The genomic landscape of the Guanapo guppy.</title>
        <authorList>
            <person name="Kuenstner A."/>
            <person name="Dreyer C."/>
        </authorList>
    </citation>
    <scope>NUCLEOTIDE SEQUENCE</scope>
    <source>
        <strain evidence="4">Guanapo</strain>
    </source>
</reference>
<dbReference type="GO" id="GO:0034244">
    <property type="term" value="P:negative regulation of transcription elongation by RNA polymerase II"/>
    <property type="evidence" value="ECO:0007669"/>
    <property type="project" value="TreeGrafter"/>
</dbReference>
<evidence type="ECO:0000259" key="2">
    <source>
        <dbReference type="PROSITE" id="PS51838"/>
    </source>
</evidence>
<evidence type="ECO:0000256" key="1">
    <source>
        <dbReference type="SAM" id="MobiDB-lite"/>
    </source>
</evidence>
<accession>A0A3P9N8F3</accession>
<evidence type="ECO:0000313" key="4">
    <source>
        <dbReference type="Proteomes" id="UP000242638"/>
    </source>
</evidence>
<feature type="domain" description="HDAg" evidence="2">
    <location>
        <begin position="89"/>
        <end position="256"/>
    </location>
</feature>
<dbReference type="Pfam" id="PF23553">
    <property type="entry name" value="NELF-A_N"/>
    <property type="match status" value="1"/>
</dbReference>
<dbReference type="PANTHER" id="PTHR13328">
    <property type="entry name" value="NEGATIVE ELONGATION FACTOR A NELF-A"/>
    <property type="match status" value="1"/>
</dbReference>
<protein>
    <submittedName>
        <fullName evidence="3">Negative elongation factor complex member A</fullName>
    </submittedName>
</protein>
<feature type="compositionally biased region" description="Basic and acidic residues" evidence="1">
    <location>
        <begin position="276"/>
        <end position="290"/>
    </location>
</feature>
<proteinExistence type="predicted"/>
<evidence type="ECO:0000313" key="3">
    <source>
        <dbReference type="Ensembl" id="ENSPREP00000005815.1"/>
    </source>
</evidence>
<dbReference type="AlphaFoldDB" id="A0A3P9N8F3"/>
<dbReference type="GO" id="GO:0032021">
    <property type="term" value="C:NELF complex"/>
    <property type="evidence" value="ECO:0007669"/>
    <property type="project" value="TreeGrafter"/>
</dbReference>
<feature type="compositionally biased region" description="Pro residues" evidence="1">
    <location>
        <begin position="401"/>
        <end position="422"/>
    </location>
</feature>
<feature type="compositionally biased region" description="Low complexity" evidence="1">
    <location>
        <begin position="364"/>
        <end position="400"/>
    </location>
</feature>
<reference evidence="3" key="3">
    <citation type="submission" date="2025-09" db="UniProtKB">
        <authorList>
            <consortium name="Ensembl"/>
        </authorList>
    </citation>
    <scope>IDENTIFICATION</scope>
    <source>
        <strain evidence="3">Guanapo</strain>
    </source>
</reference>
<feature type="region of interest" description="Disordered" evidence="1">
    <location>
        <begin position="215"/>
        <end position="246"/>
    </location>
</feature>
<dbReference type="PANTHER" id="PTHR13328:SF4">
    <property type="entry name" value="NEGATIVE ELONGATION FACTOR A"/>
    <property type="match status" value="1"/>
</dbReference>
<feature type="region of interest" description="Disordered" evidence="1">
    <location>
        <begin position="267"/>
        <end position="293"/>
    </location>
</feature>